<dbReference type="AlphaFoldDB" id="A0A6C8GZ25"/>
<evidence type="ECO:0000313" key="2">
    <source>
        <dbReference type="Proteomes" id="UP000003915"/>
    </source>
</evidence>
<sequence>MYWHYRLPIPDWLQQTAEQYRHFRLIAFCSSSSLRLFLPDALLACIKLKSFRDNKL</sequence>
<protein>
    <submittedName>
        <fullName evidence="1">Uncharacterized protein</fullName>
    </submittedName>
</protein>
<organism evidence="1 2">
    <name type="scientific">Salmonella enterica subsp. enterica serovar Uganda str. R8-3404</name>
    <dbReference type="NCBI Taxonomy" id="913083"/>
    <lineage>
        <taxon>Bacteria</taxon>
        <taxon>Pseudomonadati</taxon>
        <taxon>Pseudomonadota</taxon>
        <taxon>Gammaproteobacteria</taxon>
        <taxon>Enterobacterales</taxon>
        <taxon>Enterobacteriaceae</taxon>
        <taxon>Salmonella</taxon>
    </lineage>
</organism>
<evidence type="ECO:0000313" key="1">
    <source>
        <dbReference type="EMBL" id="EHC88129.1"/>
    </source>
</evidence>
<dbReference type="EMBL" id="AFCV01001080">
    <property type="protein sequence ID" value="EHC88129.1"/>
    <property type="molecule type" value="Genomic_DNA"/>
</dbReference>
<accession>A0A6C8GZ25</accession>
<name>A0A6C8GZ25_SALET</name>
<proteinExistence type="predicted"/>
<reference evidence="1 2" key="1">
    <citation type="journal article" date="2011" name="BMC Genomics">
        <title>Genome sequencing reveals diversification of virulence factor content and possible host adaptation in distinct subpopulations of Salmonella enterica.</title>
        <authorList>
            <person name="den Bakker H.C."/>
            <person name="Moreno Switt A.I."/>
            <person name="Govoni G."/>
            <person name="Cummings C.A."/>
            <person name="Ranieri M.L."/>
            <person name="Degoricija L."/>
            <person name="Hoelzer K."/>
            <person name="Rodriguez-Rivera L.D."/>
            <person name="Brown S."/>
            <person name="Bolchacova E."/>
            <person name="Furtado M.R."/>
            <person name="Wiedmann M."/>
        </authorList>
    </citation>
    <scope>NUCLEOTIDE SEQUENCE [LARGE SCALE GENOMIC DNA]</scope>
    <source>
        <strain evidence="1 2">R8-3404</strain>
    </source>
</reference>
<gene>
    <name evidence="1" type="ORF">LTSEUGA_4258</name>
</gene>
<comment type="caution">
    <text evidence="1">The sequence shown here is derived from an EMBL/GenBank/DDBJ whole genome shotgun (WGS) entry which is preliminary data.</text>
</comment>
<dbReference type="Proteomes" id="UP000003915">
    <property type="component" value="Unassembled WGS sequence"/>
</dbReference>